<proteinExistence type="inferred from homology"/>
<dbReference type="PIRSF" id="PIRSF004690">
    <property type="entry name" value="DmsD"/>
    <property type="match status" value="1"/>
</dbReference>
<gene>
    <name evidence="2 3" type="primary">dmsD</name>
    <name evidence="3" type="ORF">NCTC11214_05185</name>
</gene>
<comment type="similarity">
    <text evidence="2">Belongs to the TorD/DmsD family. DmsD subfamily.</text>
</comment>
<dbReference type="InterPro" id="IPR036411">
    <property type="entry name" value="TorD-like_sf"/>
</dbReference>
<reference evidence="3 4" key="1">
    <citation type="submission" date="2018-12" db="EMBL/GenBank/DDBJ databases">
        <authorList>
            <consortium name="Pathogen Informatics"/>
        </authorList>
    </citation>
    <scope>NUCLEOTIDE SEQUENCE [LARGE SCALE GENOMIC DNA]</scope>
    <source>
        <strain evidence="3 4">NCTC11214</strain>
    </source>
</reference>
<protein>
    <recommendedName>
        <fullName evidence="2">Tat proofreading chaperone DmsD</fullName>
    </recommendedName>
    <alternativeName>
        <fullName evidence="2">DMSO reductase maturation protein</fullName>
    </alternativeName>
    <alternativeName>
        <fullName evidence="2">Twin-arginine leader-binding protein DmsD</fullName>
    </alternativeName>
</protein>
<dbReference type="AlphaFoldDB" id="A0A447L1B5"/>
<dbReference type="Proteomes" id="UP000281391">
    <property type="component" value="Chromosome"/>
</dbReference>
<organism evidence="3 4">
    <name type="scientific">Serratia odorifera</name>
    <dbReference type="NCBI Taxonomy" id="618"/>
    <lineage>
        <taxon>Bacteria</taxon>
        <taxon>Pseudomonadati</taxon>
        <taxon>Pseudomonadota</taxon>
        <taxon>Gammaproteobacteria</taxon>
        <taxon>Enterobacterales</taxon>
        <taxon>Yersiniaceae</taxon>
        <taxon>Serratia</taxon>
    </lineage>
</organism>
<comment type="function">
    <text evidence="2">Required for biogenesis/assembly of DMSO reductase, but not for the interaction of the DmsA signal peptide with the Tat system. May be part of a chaperone cascade complex that facilitates a folding-maturation pathway for the substrate protein.</text>
</comment>
<dbReference type="PANTHER" id="PTHR34227:SF6">
    <property type="entry name" value="TAT PROOFREADING CHAPERONE DMSD"/>
    <property type="match status" value="1"/>
</dbReference>
<dbReference type="NCBIfam" id="NF008632">
    <property type="entry name" value="PRK11621.1"/>
    <property type="match status" value="1"/>
</dbReference>
<dbReference type="InterPro" id="IPR050289">
    <property type="entry name" value="TorD/DmsD_chaperones"/>
</dbReference>
<evidence type="ECO:0000313" key="3">
    <source>
        <dbReference type="EMBL" id="VDZ64850.1"/>
    </source>
</evidence>
<accession>A0A447L1B5</accession>
<dbReference type="Gene3D" id="1.10.3480.10">
    <property type="entry name" value="TorD-like"/>
    <property type="match status" value="1"/>
</dbReference>
<dbReference type="InterPro" id="IPR028611">
    <property type="entry name" value="DmsD_chaperone"/>
</dbReference>
<dbReference type="GO" id="GO:0005048">
    <property type="term" value="F:signal sequence binding"/>
    <property type="evidence" value="ECO:0007669"/>
    <property type="project" value="InterPro"/>
</dbReference>
<keyword evidence="1 2" id="KW-0143">Chaperone</keyword>
<dbReference type="InterPro" id="IPR020945">
    <property type="entry name" value="DMSO/NO3_reduct_chaperone"/>
</dbReference>
<name>A0A447L1B5_SEROD</name>
<evidence type="ECO:0000256" key="2">
    <source>
        <dbReference type="HAMAP-Rule" id="MF_00940"/>
    </source>
</evidence>
<evidence type="ECO:0000313" key="4">
    <source>
        <dbReference type="Proteomes" id="UP000281391"/>
    </source>
</evidence>
<dbReference type="HAMAP" id="MF_00940">
    <property type="entry name" value="DmsD_chaperone"/>
    <property type="match status" value="1"/>
</dbReference>
<sequence>MLMKLDNIALTGRVLGVLLYAPPESDECRALLATMADPVWLAEWPYGENQAAAQLIAEGIKDQQSETLCEAYQRLFVGPYALPAPPWGSVYLDKENVLFGDSTLRLRKWLRNNGIDTQREQNEPEDHLGTLLMMAAWLAEEQQGRLLQALLSQHLLPWAPRFLSLLEQHAVHPFYLGLAQLAQSTLSAWAEQCSEPVVELELHF</sequence>
<dbReference type="EMBL" id="LR134117">
    <property type="protein sequence ID" value="VDZ64850.1"/>
    <property type="molecule type" value="Genomic_DNA"/>
</dbReference>
<dbReference type="InterPro" id="IPR026269">
    <property type="entry name" value="DmsD-type"/>
</dbReference>
<dbReference type="PANTHER" id="PTHR34227">
    <property type="entry name" value="CHAPERONE PROTEIN YCDY"/>
    <property type="match status" value="1"/>
</dbReference>
<dbReference type="Pfam" id="PF02613">
    <property type="entry name" value="Nitrate_red_del"/>
    <property type="match status" value="1"/>
</dbReference>
<dbReference type="KEGG" id="sof:NCTC11214_05185"/>
<dbReference type="SUPFAM" id="SSF89155">
    <property type="entry name" value="TorD-like"/>
    <property type="match status" value="1"/>
</dbReference>
<evidence type="ECO:0000256" key="1">
    <source>
        <dbReference type="ARBA" id="ARBA00023186"/>
    </source>
</evidence>